<dbReference type="GO" id="GO:0016020">
    <property type="term" value="C:membrane"/>
    <property type="evidence" value="ECO:0007669"/>
    <property type="project" value="UniProtKB-SubCell"/>
</dbReference>
<dbReference type="EMBL" id="CAWUPB010000249">
    <property type="protein sequence ID" value="CAK7324339.1"/>
    <property type="molecule type" value="Genomic_DNA"/>
</dbReference>
<reference evidence="8 9" key="1">
    <citation type="submission" date="2024-01" db="EMBL/GenBank/DDBJ databases">
        <authorList>
            <person name="Waweru B."/>
        </authorList>
    </citation>
    <scope>NUCLEOTIDE SEQUENCE [LARGE SCALE GENOMIC DNA]</scope>
</reference>
<evidence type="ECO:0000256" key="5">
    <source>
        <dbReference type="ARBA" id="ARBA00023180"/>
    </source>
</evidence>
<dbReference type="Gene3D" id="3.30.200.20">
    <property type="entry name" value="Phosphorylase Kinase, domain 1"/>
    <property type="match status" value="1"/>
</dbReference>
<dbReference type="InterPro" id="IPR001245">
    <property type="entry name" value="Ser-Thr/Tyr_kinase_cat_dom"/>
</dbReference>
<dbReference type="PROSITE" id="PS00108">
    <property type="entry name" value="PROTEIN_KINASE_ST"/>
    <property type="match status" value="1"/>
</dbReference>
<keyword evidence="2" id="KW-0732">Signal</keyword>
<gene>
    <name evidence="8" type="ORF">DCAF_LOCUS1979</name>
</gene>
<dbReference type="InterPro" id="IPR000719">
    <property type="entry name" value="Prot_kinase_dom"/>
</dbReference>
<dbReference type="Gene3D" id="1.10.510.10">
    <property type="entry name" value="Transferase(Phosphotransferase) domain 1"/>
    <property type="match status" value="1"/>
</dbReference>
<organism evidence="8 9">
    <name type="scientific">Dovyalis caffra</name>
    <dbReference type="NCBI Taxonomy" id="77055"/>
    <lineage>
        <taxon>Eukaryota</taxon>
        <taxon>Viridiplantae</taxon>
        <taxon>Streptophyta</taxon>
        <taxon>Embryophyta</taxon>
        <taxon>Tracheophyta</taxon>
        <taxon>Spermatophyta</taxon>
        <taxon>Magnoliopsida</taxon>
        <taxon>eudicotyledons</taxon>
        <taxon>Gunneridae</taxon>
        <taxon>Pentapetalae</taxon>
        <taxon>rosids</taxon>
        <taxon>fabids</taxon>
        <taxon>Malpighiales</taxon>
        <taxon>Salicaceae</taxon>
        <taxon>Flacourtieae</taxon>
        <taxon>Dovyalis</taxon>
    </lineage>
</organism>
<evidence type="ECO:0000256" key="6">
    <source>
        <dbReference type="SAM" id="MobiDB-lite"/>
    </source>
</evidence>
<accession>A0AAV1QW49</accession>
<proteinExistence type="predicted"/>
<feature type="region of interest" description="Disordered" evidence="6">
    <location>
        <begin position="1"/>
        <end position="24"/>
    </location>
</feature>
<dbReference type="PANTHER" id="PTHR45974">
    <property type="entry name" value="RECEPTOR-LIKE PROTEIN 55"/>
    <property type="match status" value="1"/>
</dbReference>
<evidence type="ECO:0000259" key="7">
    <source>
        <dbReference type="PROSITE" id="PS50011"/>
    </source>
</evidence>
<dbReference type="SMART" id="SM00220">
    <property type="entry name" value="S_TKc"/>
    <property type="match status" value="1"/>
</dbReference>
<protein>
    <recommendedName>
        <fullName evidence="7">Protein kinase domain-containing protein</fullName>
    </recommendedName>
</protein>
<evidence type="ECO:0000313" key="9">
    <source>
        <dbReference type="Proteomes" id="UP001314170"/>
    </source>
</evidence>
<dbReference type="InterPro" id="IPR008271">
    <property type="entry name" value="Ser/Thr_kinase_AS"/>
</dbReference>
<dbReference type="SUPFAM" id="SSF56112">
    <property type="entry name" value="Protein kinase-like (PK-like)"/>
    <property type="match status" value="1"/>
</dbReference>
<dbReference type="PANTHER" id="PTHR45974:SF216">
    <property type="entry name" value="PROTEIN KINASE DOMAIN-CONTAINING PROTEIN"/>
    <property type="match status" value="1"/>
</dbReference>
<dbReference type="AlphaFoldDB" id="A0AAV1QW49"/>
<evidence type="ECO:0000256" key="4">
    <source>
        <dbReference type="ARBA" id="ARBA00023136"/>
    </source>
</evidence>
<keyword evidence="4" id="KW-0472">Membrane</keyword>
<evidence type="ECO:0000313" key="8">
    <source>
        <dbReference type="EMBL" id="CAK7324339.1"/>
    </source>
</evidence>
<comment type="subcellular location">
    <subcellularLocation>
        <location evidence="1">Membrane</location>
    </subcellularLocation>
</comment>
<keyword evidence="5" id="KW-0325">Glycoprotein</keyword>
<name>A0AAV1QW49_9ROSI</name>
<evidence type="ECO:0000256" key="2">
    <source>
        <dbReference type="ARBA" id="ARBA00022729"/>
    </source>
</evidence>
<sequence length="418" mass="46438">MRDLGRNDLTGPIPPTFSDNMSTIDPSDNRLNVQQIRDIFASWRFPPDDFFGPYELLNFTLFGPYARTLTINTSSRPQGGYGKVYIGILLDKTMVAIKRAKEGSLQGEKEFLMEINLLSRLHHRNLVSLVGYCVEEGEQVQSSAEGVVYLLLRANIGRRFPKENLNFGTRLSIALGAAKGILYLHTEADPPVFHRDIKASNILLHSKLTAKVADFGLSLLAPVMDDEGYLPNHVSSVVKGTPGYHDLEYFLTHKLTDKSDVYSLGVVLLELSTGMQPISRGRDIYSSWDSRMGSYPSECIERFVALALRCCHTKQEKRPSMLEVVRKLENILRILPETDTTDIESASTYSEKTAPVFSGMLASSSSFYASRDASKSSTFLGSNLSSGVIPSYRLVDIKTKKLCVLINLPHPTPTNCAV</sequence>
<dbReference type="GO" id="GO:0005524">
    <property type="term" value="F:ATP binding"/>
    <property type="evidence" value="ECO:0007669"/>
    <property type="project" value="InterPro"/>
</dbReference>
<dbReference type="Pfam" id="PF07714">
    <property type="entry name" value="PK_Tyr_Ser-Thr"/>
    <property type="match status" value="1"/>
</dbReference>
<keyword evidence="9" id="KW-1185">Reference proteome</keyword>
<dbReference type="PROSITE" id="PS50011">
    <property type="entry name" value="PROTEIN_KINASE_DOM"/>
    <property type="match status" value="1"/>
</dbReference>
<dbReference type="GO" id="GO:0004672">
    <property type="term" value="F:protein kinase activity"/>
    <property type="evidence" value="ECO:0007669"/>
    <property type="project" value="InterPro"/>
</dbReference>
<feature type="domain" description="Protein kinase" evidence="7">
    <location>
        <begin position="70"/>
        <end position="332"/>
    </location>
</feature>
<dbReference type="InterPro" id="IPR011009">
    <property type="entry name" value="Kinase-like_dom_sf"/>
</dbReference>
<dbReference type="Proteomes" id="UP001314170">
    <property type="component" value="Unassembled WGS sequence"/>
</dbReference>
<evidence type="ECO:0000256" key="1">
    <source>
        <dbReference type="ARBA" id="ARBA00004370"/>
    </source>
</evidence>
<evidence type="ECO:0000256" key="3">
    <source>
        <dbReference type="ARBA" id="ARBA00022737"/>
    </source>
</evidence>
<comment type="caution">
    <text evidence="8">The sequence shown here is derived from an EMBL/GenBank/DDBJ whole genome shotgun (WGS) entry which is preliminary data.</text>
</comment>
<keyword evidence="3" id="KW-0677">Repeat</keyword>